<keyword evidence="2" id="KW-1185">Reference proteome</keyword>
<comment type="caution">
    <text evidence="1">The sequence shown here is derived from an EMBL/GenBank/DDBJ whole genome shotgun (WGS) entry which is preliminary data.</text>
</comment>
<gene>
    <name evidence="1" type="ORF">N8T08_002300</name>
</gene>
<accession>A0ACC3B9N3</accession>
<reference evidence="1 2" key="1">
    <citation type="journal article" date="2023" name="ACS Omega">
        <title>Identification of the Neoaspergillic Acid Biosynthesis Gene Cluster by Establishing an In Vitro CRISPR-Ribonucleoprotein Genetic System in Aspergillus melleus.</title>
        <authorList>
            <person name="Yuan B."/>
            <person name="Grau M.F."/>
            <person name="Murata R.M."/>
            <person name="Torok T."/>
            <person name="Venkateswaran K."/>
            <person name="Stajich J.E."/>
            <person name="Wang C.C.C."/>
        </authorList>
    </citation>
    <scope>NUCLEOTIDE SEQUENCE [LARGE SCALE GENOMIC DNA]</scope>
    <source>
        <strain evidence="1 2">IMV 1140</strain>
    </source>
</reference>
<evidence type="ECO:0000313" key="2">
    <source>
        <dbReference type="Proteomes" id="UP001177260"/>
    </source>
</evidence>
<evidence type="ECO:0000313" key="1">
    <source>
        <dbReference type="EMBL" id="KAK1146972.1"/>
    </source>
</evidence>
<protein>
    <submittedName>
        <fullName evidence="1">Uncharacterized protein</fullName>
    </submittedName>
</protein>
<proteinExistence type="predicted"/>
<dbReference type="Proteomes" id="UP001177260">
    <property type="component" value="Unassembled WGS sequence"/>
</dbReference>
<name>A0ACC3B9N3_9EURO</name>
<dbReference type="EMBL" id="JAOPJF010000014">
    <property type="protein sequence ID" value="KAK1146972.1"/>
    <property type="molecule type" value="Genomic_DNA"/>
</dbReference>
<organism evidence="1 2">
    <name type="scientific">Aspergillus melleus</name>
    <dbReference type="NCBI Taxonomy" id="138277"/>
    <lineage>
        <taxon>Eukaryota</taxon>
        <taxon>Fungi</taxon>
        <taxon>Dikarya</taxon>
        <taxon>Ascomycota</taxon>
        <taxon>Pezizomycotina</taxon>
        <taxon>Eurotiomycetes</taxon>
        <taxon>Eurotiomycetidae</taxon>
        <taxon>Eurotiales</taxon>
        <taxon>Aspergillaceae</taxon>
        <taxon>Aspergillus</taxon>
        <taxon>Aspergillus subgen. Circumdati</taxon>
    </lineage>
</organism>
<sequence length="439" mass="50117">MPLEVNGLGRFRLPSAPKRKAPADTRAKGTRRQRRPHVKSRSGCLSCKESRVKCDEARPICQRCSDRRKYCTYDTSSAPLPNDSRILSTVSSSLAECGYDQIRRKPFEGMPSDDLMTPDSYLAQNFAHCIDTSFASEAGRVIAKRFFLPGCAATPMLMHALLAFSARNIQYLEPTGRSHEVAFRYHAQEASRLLNRVIQEGVDAHNIDLVYATCLVINMVAFTSREDAMLQSWVFKEDEASITESSVWYMIQEGMGHLSHILKRHFHQTFWRLKYDFGDVQLHMLFCATAGVSTSERTARIPGILADVCQVTSQRTPENNAYYVPLELLSRLLELTRDGANSLDSILAFGPRVSREYRMLVRRKDEPALLLFMLWLQLLCGEEYWWVTARARSEYAAVSWLLGQSKDVRIRAIARDPDMVLRSLDDNNTITRFNPLEQW</sequence>